<dbReference type="PRINTS" id="PR00412">
    <property type="entry name" value="EPOXHYDRLASE"/>
</dbReference>
<protein>
    <submittedName>
        <fullName evidence="2">Alpha/beta hydrolase</fullName>
    </submittedName>
</protein>
<dbReference type="InterPro" id="IPR029058">
    <property type="entry name" value="AB_hydrolase_fold"/>
</dbReference>
<evidence type="ECO:0000259" key="1">
    <source>
        <dbReference type="Pfam" id="PF00561"/>
    </source>
</evidence>
<dbReference type="STRING" id="1935.B1H20_20605"/>
<dbReference type="PRINTS" id="PR00111">
    <property type="entry name" value="ABHYDROLASE"/>
</dbReference>
<dbReference type="EMBL" id="CP020570">
    <property type="protein sequence ID" value="ARF63506.1"/>
    <property type="molecule type" value="Genomic_DNA"/>
</dbReference>
<keyword evidence="2" id="KW-0378">Hydrolase</keyword>
<dbReference type="Gene3D" id="3.40.50.1820">
    <property type="entry name" value="alpha/beta hydrolase"/>
    <property type="match status" value="1"/>
</dbReference>
<dbReference type="OrthoDB" id="5431692at2"/>
<organism evidence="2 3">
    <name type="scientific">Streptomyces violaceoruber</name>
    <dbReference type="NCBI Taxonomy" id="1935"/>
    <lineage>
        <taxon>Bacteria</taxon>
        <taxon>Bacillati</taxon>
        <taxon>Actinomycetota</taxon>
        <taxon>Actinomycetes</taxon>
        <taxon>Kitasatosporales</taxon>
        <taxon>Streptomycetaceae</taxon>
        <taxon>Streptomyces</taxon>
        <taxon>Streptomyces violaceoruber group</taxon>
    </lineage>
</organism>
<dbReference type="SUPFAM" id="SSF53474">
    <property type="entry name" value="alpha/beta-Hydrolases"/>
    <property type="match status" value="1"/>
</dbReference>
<dbReference type="AlphaFoldDB" id="A0A1V0UEH2"/>
<feature type="domain" description="AB hydrolase-1" evidence="1">
    <location>
        <begin position="27"/>
        <end position="269"/>
    </location>
</feature>
<dbReference type="RefSeq" id="WP_083193082.1">
    <property type="nucleotide sequence ID" value="NZ_CP020570.1"/>
</dbReference>
<gene>
    <name evidence="2" type="ORF">B1H20_20605</name>
</gene>
<proteinExistence type="predicted"/>
<dbReference type="InterPro" id="IPR051340">
    <property type="entry name" value="Haloalkane_dehalogenase"/>
</dbReference>
<dbReference type="Proteomes" id="UP000192445">
    <property type="component" value="Chromosome"/>
</dbReference>
<accession>A0A1V0UEH2</accession>
<dbReference type="GO" id="GO:0004301">
    <property type="term" value="F:epoxide hydrolase activity"/>
    <property type="evidence" value="ECO:0007669"/>
    <property type="project" value="TreeGrafter"/>
</dbReference>
<dbReference type="PANTHER" id="PTHR42977:SF1">
    <property type="entry name" value="BLR6576 PROTEIN"/>
    <property type="match status" value="1"/>
</dbReference>
<name>A0A1V0UEH2_STRVN</name>
<reference evidence="2 3" key="1">
    <citation type="submission" date="2017-03" db="EMBL/GenBank/DDBJ databases">
        <title>Complete Genome Sequence of a natural compounds producer, Streptomyces violaceus S21.</title>
        <authorList>
            <person name="Zhong C."/>
            <person name="Zhao Z."/>
            <person name="Fu J."/>
            <person name="Zong G."/>
            <person name="Qin R."/>
            <person name="Cao G."/>
        </authorList>
    </citation>
    <scope>NUCLEOTIDE SEQUENCE [LARGE SCALE GENOMIC DNA]</scope>
    <source>
        <strain evidence="2 3">S21</strain>
    </source>
</reference>
<sequence length="302" mass="33181">MSSVHHRTATVGGHEIFYREAGPADAPAIVLLHGFPTSSFMFRDLIPLLSDKYHVIAPDHLGFGHSDAPRADAFTYTFDALADLTAGLLDQLGVDRYALYVQDYGAPIGWRLALRNPEHVTAVVTQNGNGYEEGFVESFWKDVWAYGDAPGPDTEPAVRAALSVDAVRWQYLHGVSDPSLVSPDTWEHDVALLSREGNDRIQLALFRDYRSNRPLYPRLHAYLRDSGVPVLAVWGRNDEIFAAAGARAFARDAEDAEVHLIDGGHFLLESRLDVVAGYLRGFLGRVLGQETSGGRPRALTAG</sequence>
<dbReference type="PANTHER" id="PTHR42977">
    <property type="entry name" value="HYDROLASE-RELATED"/>
    <property type="match status" value="1"/>
</dbReference>
<dbReference type="KEGG" id="svu:B1H20_20605"/>
<evidence type="ECO:0000313" key="3">
    <source>
        <dbReference type="Proteomes" id="UP000192445"/>
    </source>
</evidence>
<evidence type="ECO:0000313" key="2">
    <source>
        <dbReference type="EMBL" id="ARF63506.1"/>
    </source>
</evidence>
<dbReference type="InterPro" id="IPR000073">
    <property type="entry name" value="AB_hydrolase_1"/>
</dbReference>
<dbReference type="InterPro" id="IPR000639">
    <property type="entry name" value="Epox_hydrolase-like"/>
</dbReference>
<dbReference type="Pfam" id="PF00561">
    <property type="entry name" value="Abhydrolase_1"/>
    <property type="match status" value="1"/>
</dbReference>